<dbReference type="InterPro" id="IPR000089">
    <property type="entry name" value="Biotin_lipoyl"/>
</dbReference>
<evidence type="ECO:0000313" key="4">
    <source>
        <dbReference type="EMBL" id="AWI75689.1"/>
    </source>
</evidence>
<dbReference type="AlphaFoldDB" id="A0A2U8GPS7"/>
<protein>
    <submittedName>
        <fullName evidence="4">Acetyl-CoA carboxylase biotin carboxyl carrier protein subunit</fullName>
    </submittedName>
</protein>
<dbReference type="RefSeq" id="WP_108949394.1">
    <property type="nucleotide sequence ID" value="NZ_CP022187.1"/>
</dbReference>
<name>A0A2U8GPS7_9RHOO</name>
<reference evidence="4 5" key="1">
    <citation type="submission" date="2017-06" db="EMBL/GenBank/DDBJ databases">
        <title>Azoarcus.</title>
        <authorList>
            <person name="Woo J.-H."/>
            <person name="Kim H.-S."/>
        </authorList>
    </citation>
    <scope>NUCLEOTIDE SEQUENCE [LARGE SCALE GENOMIC DNA]</scope>
    <source>
        <strain evidence="4 5">TSPY31</strain>
    </source>
</reference>
<keyword evidence="1" id="KW-0092">Biotin</keyword>
<dbReference type="PROSITE" id="PS50968">
    <property type="entry name" value="BIOTINYL_LIPOYL"/>
    <property type="match status" value="1"/>
</dbReference>
<feature type="compositionally biased region" description="Pro residues" evidence="2">
    <location>
        <begin position="31"/>
        <end position="41"/>
    </location>
</feature>
<sequence length="131" mass="12973">MRNFRITVDGTPYEVSVEELDAVAPASASPSPAPSPAPRPARPAAAAAPAAPPPAAAADGGAGDVHSPLAGTVVSVDVAVGQHVTKSQQLVVLEAMKMNTYITAPRDGRITAINVAAGTAVAEGQSLLSIG</sequence>
<evidence type="ECO:0000256" key="2">
    <source>
        <dbReference type="SAM" id="MobiDB-lite"/>
    </source>
</evidence>
<dbReference type="Pfam" id="PF00364">
    <property type="entry name" value="Biotin_lipoyl"/>
    <property type="match status" value="1"/>
</dbReference>
<dbReference type="PANTHER" id="PTHR45266">
    <property type="entry name" value="OXALOACETATE DECARBOXYLASE ALPHA CHAIN"/>
    <property type="match status" value="1"/>
</dbReference>
<evidence type="ECO:0000256" key="1">
    <source>
        <dbReference type="ARBA" id="ARBA00023267"/>
    </source>
</evidence>
<feature type="region of interest" description="Disordered" evidence="2">
    <location>
        <begin position="23"/>
        <end position="66"/>
    </location>
</feature>
<evidence type="ECO:0000259" key="3">
    <source>
        <dbReference type="PROSITE" id="PS50968"/>
    </source>
</evidence>
<evidence type="ECO:0000313" key="5">
    <source>
        <dbReference type="Proteomes" id="UP000244930"/>
    </source>
</evidence>
<dbReference type="InterPro" id="IPR011053">
    <property type="entry name" value="Single_hybrid_motif"/>
</dbReference>
<dbReference type="SUPFAM" id="SSF51230">
    <property type="entry name" value="Single hybrid motif"/>
    <property type="match status" value="1"/>
</dbReference>
<feature type="domain" description="Lipoyl-binding" evidence="3">
    <location>
        <begin position="56"/>
        <end position="131"/>
    </location>
</feature>
<organism evidence="4 5">
    <name type="scientific">Parazoarcus communis</name>
    <dbReference type="NCBI Taxonomy" id="41977"/>
    <lineage>
        <taxon>Bacteria</taxon>
        <taxon>Pseudomonadati</taxon>
        <taxon>Pseudomonadota</taxon>
        <taxon>Betaproteobacteria</taxon>
        <taxon>Rhodocyclales</taxon>
        <taxon>Zoogloeaceae</taxon>
        <taxon>Parazoarcus</taxon>
    </lineage>
</organism>
<dbReference type="PANTHER" id="PTHR45266:SF3">
    <property type="entry name" value="OXALOACETATE DECARBOXYLASE ALPHA CHAIN"/>
    <property type="match status" value="1"/>
</dbReference>
<gene>
    <name evidence="4" type="ORF">CEW83_11075</name>
</gene>
<dbReference type="Gene3D" id="2.40.50.100">
    <property type="match status" value="1"/>
</dbReference>
<keyword evidence="5" id="KW-1185">Reference proteome</keyword>
<accession>A0A2U8GPS7</accession>
<dbReference type="InterPro" id="IPR050709">
    <property type="entry name" value="Biotin_Carboxyl_Carrier/Decarb"/>
</dbReference>
<proteinExistence type="predicted"/>
<dbReference type="FunFam" id="2.40.50.100:FF:000003">
    <property type="entry name" value="Acetyl-CoA carboxylase biotin carboxyl carrier protein"/>
    <property type="match status" value="1"/>
</dbReference>
<dbReference type="EMBL" id="CP022187">
    <property type="protein sequence ID" value="AWI75689.1"/>
    <property type="molecule type" value="Genomic_DNA"/>
</dbReference>
<dbReference type="KEGG" id="acom:CEW83_11075"/>
<dbReference type="CDD" id="cd06850">
    <property type="entry name" value="biotinyl_domain"/>
    <property type="match status" value="1"/>
</dbReference>
<dbReference type="Proteomes" id="UP000244930">
    <property type="component" value="Chromosome"/>
</dbReference>